<feature type="region of interest" description="Disordered" evidence="1">
    <location>
        <begin position="458"/>
        <end position="478"/>
    </location>
</feature>
<keyword evidence="3" id="KW-0732">Signal</keyword>
<feature type="chain" id="PRO_5004651474" evidence="3">
    <location>
        <begin position="23"/>
        <end position="478"/>
    </location>
</feature>
<feature type="compositionally biased region" description="Low complexity" evidence="1">
    <location>
        <begin position="133"/>
        <end position="143"/>
    </location>
</feature>
<accession>U4LCK6</accession>
<feature type="region of interest" description="Disordered" evidence="1">
    <location>
        <begin position="128"/>
        <end position="159"/>
    </location>
</feature>
<sequence length="478" mass="51466">MRYFIFTVFTIILLSILSGAQGKAVKPVPKIFARQQTCNDSGSLLCDIPGATSSFCCPASTECIPLEKATSVICCKIGEICDQIHPIACPTNPSPAQQCGADCCPIGFECDGTGKKCVMKPENLPERYKKKPSTPGNSNNNTSAGHAEGQTSSEPVVSSKSSKCPEFTAKGIVVGFFPGMVVGAALMLLWTKICEARTRRRSIKSFGVFTNAFPSRVDLVSEKTVTKKPSIPTGFANSQPPQIESTSTFSPLSANFRSPNLGPPVPPLCISRNPSTIAKNTMSSRGRDSSPPKQTRDTSPRQIVTTRPRNASPPSSIMPTPKPQSNRSYSYASPQPQEPAIKPGQSLRSARSHRSNSTVSRCSEEDSYRPPPKTYQNFSRPGNDSPISPPGIPDIRISGLTLFSDISPVNAKRTSFDTGYSASVYNDGNEMGAFPFSRTETAIPPIPKPAPLFYRKAGGPLPRPPMEEWRQIGIGGRV</sequence>
<feature type="region of interest" description="Disordered" evidence="1">
    <location>
        <begin position="224"/>
        <end position="391"/>
    </location>
</feature>
<dbReference type="EMBL" id="HF935680">
    <property type="protein sequence ID" value="CCX12153.1"/>
    <property type="molecule type" value="Genomic_DNA"/>
</dbReference>
<keyword evidence="5" id="KW-1185">Reference proteome</keyword>
<keyword evidence="2" id="KW-0812">Transmembrane</keyword>
<dbReference type="OrthoDB" id="5338512at2759"/>
<feature type="compositionally biased region" description="Polar residues" evidence="1">
    <location>
        <begin position="300"/>
        <end position="335"/>
    </location>
</feature>
<evidence type="ECO:0000256" key="1">
    <source>
        <dbReference type="SAM" id="MobiDB-lite"/>
    </source>
</evidence>
<organism evidence="4 5">
    <name type="scientific">Pyronema omphalodes (strain CBS 100304)</name>
    <name type="common">Pyronema confluens</name>
    <dbReference type="NCBI Taxonomy" id="1076935"/>
    <lineage>
        <taxon>Eukaryota</taxon>
        <taxon>Fungi</taxon>
        <taxon>Dikarya</taxon>
        <taxon>Ascomycota</taxon>
        <taxon>Pezizomycotina</taxon>
        <taxon>Pezizomycetes</taxon>
        <taxon>Pezizales</taxon>
        <taxon>Pyronemataceae</taxon>
        <taxon>Pyronema</taxon>
    </lineage>
</organism>
<keyword evidence="2" id="KW-0472">Membrane</keyword>
<dbReference type="Proteomes" id="UP000018144">
    <property type="component" value="Unassembled WGS sequence"/>
</dbReference>
<feature type="compositionally biased region" description="Polar residues" evidence="1">
    <location>
        <begin position="235"/>
        <end position="258"/>
    </location>
</feature>
<dbReference type="AlphaFoldDB" id="U4LCK6"/>
<gene>
    <name evidence="4" type="ORF">PCON_11747</name>
</gene>
<evidence type="ECO:0000313" key="5">
    <source>
        <dbReference type="Proteomes" id="UP000018144"/>
    </source>
</evidence>
<evidence type="ECO:0000256" key="3">
    <source>
        <dbReference type="SAM" id="SignalP"/>
    </source>
</evidence>
<proteinExistence type="predicted"/>
<feature type="signal peptide" evidence="3">
    <location>
        <begin position="1"/>
        <end position="22"/>
    </location>
</feature>
<reference evidence="4 5" key="1">
    <citation type="journal article" date="2013" name="PLoS Genet.">
        <title>The genome and development-dependent transcriptomes of Pyronema confluens: a window into fungal evolution.</title>
        <authorList>
            <person name="Traeger S."/>
            <person name="Altegoer F."/>
            <person name="Freitag M."/>
            <person name="Gabaldon T."/>
            <person name="Kempken F."/>
            <person name="Kumar A."/>
            <person name="Marcet-Houben M."/>
            <person name="Poggeler S."/>
            <person name="Stajich J.E."/>
            <person name="Nowrousian M."/>
        </authorList>
    </citation>
    <scope>NUCLEOTIDE SEQUENCE [LARGE SCALE GENOMIC DNA]</scope>
    <source>
        <strain evidence="5">CBS 100304</strain>
        <tissue evidence="4">Vegetative mycelium</tissue>
    </source>
</reference>
<feature type="compositionally biased region" description="Polar residues" evidence="1">
    <location>
        <begin position="272"/>
        <end position="284"/>
    </location>
</feature>
<name>U4LCK6_PYROM</name>
<evidence type="ECO:0000256" key="2">
    <source>
        <dbReference type="SAM" id="Phobius"/>
    </source>
</evidence>
<evidence type="ECO:0000313" key="4">
    <source>
        <dbReference type="EMBL" id="CCX12153.1"/>
    </source>
</evidence>
<feature type="transmembrane region" description="Helical" evidence="2">
    <location>
        <begin position="171"/>
        <end position="191"/>
    </location>
</feature>
<feature type="compositionally biased region" description="Basic and acidic residues" evidence="1">
    <location>
        <begin position="285"/>
        <end position="299"/>
    </location>
</feature>
<protein>
    <submittedName>
        <fullName evidence="4">Uncharacterized protein</fullName>
    </submittedName>
</protein>
<keyword evidence="2" id="KW-1133">Transmembrane helix</keyword>